<dbReference type="InterPro" id="IPR036390">
    <property type="entry name" value="WH_DNA-bd_sf"/>
</dbReference>
<proteinExistence type="predicted"/>
<dbReference type="GO" id="GO:0003700">
    <property type="term" value="F:DNA-binding transcription factor activity"/>
    <property type="evidence" value="ECO:0007669"/>
    <property type="project" value="InterPro"/>
</dbReference>
<dbReference type="Gene3D" id="1.10.10.10">
    <property type="entry name" value="Winged helix-like DNA-binding domain superfamily/Winged helix DNA-binding domain"/>
    <property type="match status" value="1"/>
</dbReference>
<dbReference type="PROSITE" id="PS00894">
    <property type="entry name" value="HTH_DEOR_1"/>
    <property type="match status" value="1"/>
</dbReference>
<keyword evidence="1" id="KW-0805">Transcription regulation</keyword>
<dbReference type="PANTHER" id="PTHR30363">
    <property type="entry name" value="HTH-TYPE TRANSCRIPTIONAL REGULATOR SRLR-RELATED"/>
    <property type="match status" value="1"/>
</dbReference>
<dbReference type="Proteomes" id="UP000199701">
    <property type="component" value="Unassembled WGS sequence"/>
</dbReference>
<dbReference type="STRING" id="99656.SAMN05421659_111101"/>
<sequence length="250" mass="27746">MLTLERQNLILNILKDKKTVSITELTNELDASESTIRRDLTILDKLGKLSKVHGGAIVIDEYFTIFEANVETKSTLNIEEKTSVGKYAASLINNDDFIFIDAGTTTEKLIDYISNTKAIFVTNGIVHAKKLIQKGCKAYVIGGELKLATEAIVGADAISNLKKFNFTKCFVGTNGISIDKGYTTPDLEEALLKREAINRSYISYILTDHTKFGKVTSVTFSDIDKACIITDYLPDEKFRKATVVKEVLNK</sequence>
<dbReference type="InterPro" id="IPR014036">
    <property type="entry name" value="DeoR-like_C"/>
</dbReference>
<dbReference type="SMART" id="SM01134">
    <property type="entry name" value="DeoRC"/>
    <property type="match status" value="1"/>
</dbReference>
<reference evidence="5 6" key="1">
    <citation type="submission" date="2016-10" db="EMBL/GenBank/DDBJ databases">
        <authorList>
            <person name="de Groot N.N."/>
        </authorList>
    </citation>
    <scope>NUCLEOTIDE SEQUENCE [LARGE SCALE GENOMIC DNA]</scope>
    <source>
        <strain evidence="5 6">DSM 9179</strain>
    </source>
</reference>
<evidence type="ECO:0000259" key="4">
    <source>
        <dbReference type="PROSITE" id="PS51000"/>
    </source>
</evidence>
<keyword evidence="3" id="KW-0804">Transcription</keyword>
<evidence type="ECO:0000256" key="2">
    <source>
        <dbReference type="ARBA" id="ARBA00023125"/>
    </source>
</evidence>
<dbReference type="SUPFAM" id="SSF100950">
    <property type="entry name" value="NagB/RpiA/CoA transferase-like"/>
    <property type="match status" value="1"/>
</dbReference>
<evidence type="ECO:0000313" key="6">
    <source>
        <dbReference type="Proteomes" id="UP000199701"/>
    </source>
</evidence>
<dbReference type="OrthoDB" id="9797223at2"/>
<dbReference type="PANTHER" id="PTHR30363:SF56">
    <property type="entry name" value="TRANSCRIPTIONAL REGULATOR, DEOR FAMILY"/>
    <property type="match status" value="1"/>
</dbReference>
<dbReference type="SMART" id="SM00420">
    <property type="entry name" value="HTH_DEOR"/>
    <property type="match status" value="1"/>
</dbReference>
<keyword evidence="6" id="KW-1185">Reference proteome</keyword>
<name>A0A1I0R2L2_9FIRM</name>
<dbReference type="InterPro" id="IPR037171">
    <property type="entry name" value="NagB/RpiA_transferase-like"/>
</dbReference>
<dbReference type="PRINTS" id="PR00037">
    <property type="entry name" value="HTHLACR"/>
</dbReference>
<dbReference type="Pfam" id="PF08220">
    <property type="entry name" value="HTH_DeoR"/>
    <property type="match status" value="1"/>
</dbReference>
<dbReference type="InterPro" id="IPR018356">
    <property type="entry name" value="Tscrpt_reg_HTH_DeoR_CS"/>
</dbReference>
<keyword evidence="2" id="KW-0238">DNA-binding</keyword>
<evidence type="ECO:0000313" key="5">
    <source>
        <dbReference type="EMBL" id="SEW34686.1"/>
    </source>
</evidence>
<dbReference type="AlphaFoldDB" id="A0A1I0R2L2"/>
<dbReference type="InterPro" id="IPR050313">
    <property type="entry name" value="Carb_Metab_HTH_regulators"/>
</dbReference>
<dbReference type="InterPro" id="IPR036388">
    <property type="entry name" value="WH-like_DNA-bd_sf"/>
</dbReference>
<dbReference type="Pfam" id="PF00455">
    <property type="entry name" value="DeoRC"/>
    <property type="match status" value="1"/>
</dbReference>
<dbReference type="Gene3D" id="3.40.50.1360">
    <property type="match status" value="1"/>
</dbReference>
<dbReference type="RefSeq" id="WP_092455156.1">
    <property type="nucleotide sequence ID" value="NZ_FOJI01000011.1"/>
</dbReference>
<dbReference type="InterPro" id="IPR001034">
    <property type="entry name" value="DeoR_HTH"/>
</dbReference>
<protein>
    <submittedName>
        <fullName evidence="5">DeoR family transcriptional regulator, fructose operon transcriptional repressor</fullName>
    </submittedName>
</protein>
<organism evidence="5 6">
    <name type="scientific">[Clostridium] fimetarium</name>
    <dbReference type="NCBI Taxonomy" id="99656"/>
    <lineage>
        <taxon>Bacteria</taxon>
        <taxon>Bacillati</taxon>
        <taxon>Bacillota</taxon>
        <taxon>Clostridia</taxon>
        <taxon>Lachnospirales</taxon>
        <taxon>Lachnospiraceae</taxon>
    </lineage>
</organism>
<accession>A0A1I0R2L2</accession>
<dbReference type="PROSITE" id="PS51000">
    <property type="entry name" value="HTH_DEOR_2"/>
    <property type="match status" value="1"/>
</dbReference>
<dbReference type="SUPFAM" id="SSF46785">
    <property type="entry name" value="Winged helix' DNA-binding domain"/>
    <property type="match status" value="1"/>
</dbReference>
<gene>
    <name evidence="5" type="ORF">SAMN05421659_111101</name>
</gene>
<evidence type="ECO:0000256" key="1">
    <source>
        <dbReference type="ARBA" id="ARBA00023015"/>
    </source>
</evidence>
<dbReference type="GO" id="GO:0003677">
    <property type="term" value="F:DNA binding"/>
    <property type="evidence" value="ECO:0007669"/>
    <property type="project" value="UniProtKB-KW"/>
</dbReference>
<evidence type="ECO:0000256" key="3">
    <source>
        <dbReference type="ARBA" id="ARBA00023163"/>
    </source>
</evidence>
<dbReference type="EMBL" id="FOJI01000011">
    <property type="protein sequence ID" value="SEW34686.1"/>
    <property type="molecule type" value="Genomic_DNA"/>
</dbReference>
<feature type="domain" description="HTH deoR-type" evidence="4">
    <location>
        <begin position="3"/>
        <end position="58"/>
    </location>
</feature>